<reference evidence="3 4" key="1">
    <citation type="journal article" date="2019" name="Int. J. Syst. Evol. Microbiol.">
        <title>The Global Catalogue of Microorganisms (GCM) 10K type strain sequencing project: providing services to taxonomists for standard genome sequencing and annotation.</title>
        <authorList>
            <consortium name="The Broad Institute Genomics Platform"/>
            <consortium name="The Broad Institute Genome Sequencing Center for Infectious Disease"/>
            <person name="Wu L."/>
            <person name="Ma J."/>
        </authorList>
    </citation>
    <scope>NUCLEOTIDE SEQUENCE [LARGE SCALE GENOMIC DNA]</scope>
    <source>
        <strain evidence="3 4">JCM 15749</strain>
    </source>
</reference>
<keyword evidence="2" id="KW-0472">Membrane</keyword>
<feature type="region of interest" description="Disordered" evidence="1">
    <location>
        <begin position="113"/>
        <end position="140"/>
    </location>
</feature>
<evidence type="ECO:0000256" key="2">
    <source>
        <dbReference type="SAM" id="Phobius"/>
    </source>
</evidence>
<organism evidence="3 4">
    <name type="scientific">Aeromicrobium halocynthiae</name>
    <dbReference type="NCBI Taxonomy" id="560557"/>
    <lineage>
        <taxon>Bacteria</taxon>
        <taxon>Bacillati</taxon>
        <taxon>Actinomycetota</taxon>
        <taxon>Actinomycetes</taxon>
        <taxon>Propionibacteriales</taxon>
        <taxon>Nocardioidaceae</taxon>
        <taxon>Aeromicrobium</taxon>
    </lineage>
</organism>
<evidence type="ECO:0000313" key="3">
    <source>
        <dbReference type="EMBL" id="GAA2085512.1"/>
    </source>
</evidence>
<evidence type="ECO:0000313" key="4">
    <source>
        <dbReference type="Proteomes" id="UP001501480"/>
    </source>
</evidence>
<feature type="transmembrane region" description="Helical" evidence="2">
    <location>
        <begin position="157"/>
        <end position="175"/>
    </location>
</feature>
<proteinExistence type="predicted"/>
<dbReference type="SUPFAM" id="SSF49384">
    <property type="entry name" value="Carbohydrate-binding domain"/>
    <property type="match status" value="1"/>
</dbReference>
<dbReference type="EMBL" id="BAAAPY010000016">
    <property type="protein sequence ID" value="GAA2085512.1"/>
    <property type="molecule type" value="Genomic_DNA"/>
</dbReference>
<keyword evidence="2" id="KW-1133">Transmembrane helix</keyword>
<keyword evidence="4" id="KW-1185">Reference proteome</keyword>
<dbReference type="Gene3D" id="2.60.40.680">
    <property type="match status" value="1"/>
</dbReference>
<gene>
    <name evidence="3" type="ORF">GCM10009821_28920</name>
</gene>
<comment type="caution">
    <text evidence="3">The sequence shown here is derived from an EMBL/GenBank/DDBJ whole genome shotgun (WGS) entry which is preliminary data.</text>
</comment>
<keyword evidence="2" id="KW-0812">Transmembrane</keyword>
<dbReference type="InterPro" id="IPR008965">
    <property type="entry name" value="CBM2/CBM3_carb-bd_dom_sf"/>
</dbReference>
<sequence length="183" mass="18331">MTITASDVTDLFAYDLQLTMDAESLVLVSSEVTGPEGGFTSSTATDSGYVVTHTRRGTSPGLDGDQTLARLVFEARGEGTVPVDLSSVQLVGADGATLDLDDVADLEVDIEARAATPTPTPTPDPENTGGSSAGGPGGASGDADGLAGLLPNAGTSITLALLVLAAVMVAAGLWLRRRTGAEA</sequence>
<dbReference type="Proteomes" id="UP001501480">
    <property type="component" value="Unassembled WGS sequence"/>
</dbReference>
<protein>
    <recommendedName>
        <fullName evidence="5">Gram-positive cocci surface proteins LPxTG domain-containing protein</fullName>
    </recommendedName>
</protein>
<feature type="compositionally biased region" description="Gly residues" evidence="1">
    <location>
        <begin position="131"/>
        <end position="140"/>
    </location>
</feature>
<accession>A0ABN2W759</accession>
<dbReference type="CDD" id="cd08547">
    <property type="entry name" value="Type_II_cohesin"/>
    <property type="match status" value="1"/>
</dbReference>
<evidence type="ECO:0000256" key="1">
    <source>
        <dbReference type="SAM" id="MobiDB-lite"/>
    </source>
</evidence>
<evidence type="ECO:0008006" key="5">
    <source>
        <dbReference type="Google" id="ProtNLM"/>
    </source>
</evidence>
<name>A0ABN2W759_9ACTN</name>